<evidence type="ECO:0000256" key="7">
    <source>
        <dbReference type="ARBA" id="ARBA00023004"/>
    </source>
</evidence>
<reference evidence="12 13" key="1">
    <citation type="journal article" date="2016" name="Mol. Biol. Evol.">
        <title>Comparative Genomics of Early-Diverging Mushroom-Forming Fungi Provides Insights into the Origins of Lignocellulose Decay Capabilities.</title>
        <authorList>
            <person name="Nagy L.G."/>
            <person name="Riley R."/>
            <person name="Tritt A."/>
            <person name="Adam C."/>
            <person name="Daum C."/>
            <person name="Floudas D."/>
            <person name="Sun H."/>
            <person name="Yadav J.S."/>
            <person name="Pangilinan J."/>
            <person name="Larsson K.H."/>
            <person name="Matsuura K."/>
            <person name="Barry K."/>
            <person name="Labutti K."/>
            <person name="Kuo R."/>
            <person name="Ohm R.A."/>
            <person name="Bhattacharya S.S."/>
            <person name="Shirouzu T."/>
            <person name="Yoshinaga Y."/>
            <person name="Martin F.M."/>
            <person name="Grigoriev I.V."/>
            <person name="Hibbett D.S."/>
        </authorList>
    </citation>
    <scope>NUCLEOTIDE SEQUENCE [LARGE SCALE GENOMIC DNA]</scope>
    <source>
        <strain evidence="12 13">HHB9708</strain>
    </source>
</reference>
<keyword evidence="8 10" id="KW-0503">Monooxygenase</keyword>
<feature type="chain" id="PRO_5007854074" evidence="11">
    <location>
        <begin position="17"/>
        <end position="530"/>
    </location>
</feature>
<name>A0A164W505_9AGAM</name>
<evidence type="ECO:0000313" key="13">
    <source>
        <dbReference type="Proteomes" id="UP000076722"/>
    </source>
</evidence>
<dbReference type="InterPro" id="IPR017972">
    <property type="entry name" value="Cyt_P450_CS"/>
</dbReference>
<evidence type="ECO:0000313" key="12">
    <source>
        <dbReference type="EMBL" id="KZS94742.1"/>
    </source>
</evidence>
<dbReference type="EMBL" id="KV419403">
    <property type="protein sequence ID" value="KZS94742.1"/>
    <property type="molecule type" value="Genomic_DNA"/>
</dbReference>
<keyword evidence="11" id="KW-0732">Signal</keyword>
<evidence type="ECO:0000256" key="4">
    <source>
        <dbReference type="ARBA" id="ARBA00022617"/>
    </source>
</evidence>
<dbReference type="PROSITE" id="PS00086">
    <property type="entry name" value="CYTOCHROME_P450"/>
    <property type="match status" value="1"/>
</dbReference>
<dbReference type="Gene3D" id="1.10.630.10">
    <property type="entry name" value="Cytochrome P450"/>
    <property type="match status" value="1"/>
</dbReference>
<dbReference type="PRINTS" id="PR00385">
    <property type="entry name" value="P450"/>
</dbReference>
<keyword evidence="5 9" id="KW-0479">Metal-binding</keyword>
<proteinExistence type="inferred from homology"/>
<comment type="pathway">
    <text evidence="2">Secondary metabolite biosynthesis.</text>
</comment>
<dbReference type="PANTHER" id="PTHR46300">
    <property type="entry name" value="P450, PUTATIVE (EUROFUNG)-RELATED-RELATED"/>
    <property type="match status" value="1"/>
</dbReference>
<evidence type="ECO:0000256" key="2">
    <source>
        <dbReference type="ARBA" id="ARBA00005179"/>
    </source>
</evidence>
<dbReference type="InterPro" id="IPR036396">
    <property type="entry name" value="Cyt_P450_sf"/>
</dbReference>
<dbReference type="PRINTS" id="PR00463">
    <property type="entry name" value="EP450I"/>
</dbReference>
<feature type="binding site" description="axial binding residue" evidence="9">
    <location>
        <position position="456"/>
    </location>
    <ligand>
        <name>heme</name>
        <dbReference type="ChEBI" id="CHEBI:30413"/>
    </ligand>
    <ligandPart>
        <name>Fe</name>
        <dbReference type="ChEBI" id="CHEBI:18248"/>
    </ligandPart>
</feature>
<evidence type="ECO:0000256" key="8">
    <source>
        <dbReference type="ARBA" id="ARBA00023033"/>
    </source>
</evidence>
<dbReference type="Pfam" id="PF00067">
    <property type="entry name" value="p450"/>
    <property type="match status" value="2"/>
</dbReference>
<dbReference type="PANTHER" id="PTHR46300:SF7">
    <property type="entry name" value="P450, PUTATIVE (EUROFUNG)-RELATED"/>
    <property type="match status" value="1"/>
</dbReference>
<evidence type="ECO:0000256" key="10">
    <source>
        <dbReference type="RuleBase" id="RU000461"/>
    </source>
</evidence>
<dbReference type="GO" id="GO:0016705">
    <property type="term" value="F:oxidoreductase activity, acting on paired donors, with incorporation or reduction of molecular oxygen"/>
    <property type="evidence" value="ECO:0007669"/>
    <property type="project" value="InterPro"/>
</dbReference>
<dbReference type="InterPro" id="IPR002401">
    <property type="entry name" value="Cyt_P450_E_grp-I"/>
</dbReference>
<accession>A0A164W505</accession>
<feature type="signal peptide" evidence="11">
    <location>
        <begin position="1"/>
        <end position="16"/>
    </location>
</feature>
<dbReference type="OrthoDB" id="2789670at2759"/>
<dbReference type="GO" id="GO:0005506">
    <property type="term" value="F:iron ion binding"/>
    <property type="evidence" value="ECO:0007669"/>
    <property type="project" value="InterPro"/>
</dbReference>
<dbReference type="CDD" id="cd11065">
    <property type="entry name" value="CYP64-like"/>
    <property type="match status" value="1"/>
</dbReference>
<dbReference type="AlphaFoldDB" id="A0A164W505"/>
<evidence type="ECO:0000256" key="5">
    <source>
        <dbReference type="ARBA" id="ARBA00022723"/>
    </source>
</evidence>
<dbReference type="GO" id="GO:0020037">
    <property type="term" value="F:heme binding"/>
    <property type="evidence" value="ECO:0007669"/>
    <property type="project" value="InterPro"/>
</dbReference>
<keyword evidence="13" id="KW-1185">Reference proteome</keyword>
<comment type="cofactor">
    <cofactor evidence="1 9">
        <name>heme</name>
        <dbReference type="ChEBI" id="CHEBI:30413"/>
    </cofactor>
</comment>
<sequence>MTLLPFAALGLALVFAFVWKTSVRTPSGFPNGPKGLPVVGNLFDMPSRREWLTFTEWKKSYGDFIGMTILGQRIVILNSYEAVMEMLEKRGTLYSDRPNLTLFRKWIGWDWSLPILPFGDELQRQRKLLSQCLSPAASKTYNVALHEQALLYCKQLLKFPDRFQKHSRTMTGAIVMMIVYGHRVKEENDEWISLAERFSDLLGTLGVPGSHPVDIFPSLWRLPPIIFGSGFAARMNLMRTILQQLFREPYQQVKQKMADGSIHPCIAQNLIETHTASTGEITEEKSIMACTAVSYTAAVDTVCFPCLRSGVKANLASSQTVASLDTFILAMMIHPDIQKKAQQHIDDLLNGSRLPMFADRVNLPYVDAILKELYRWQPVTPLALPHRNMKDDRYGDYFFPKGTMFIPNAWLFLHDEEYFPEPSKFIPERFIDEDGKLATVPRDPITISFGFGRRVCPGKYLADNSMWITMASVLALFDITKPKDAFGNDIEPDLEYESGAAVSRPKPFKCCITPRSDASAALLMASLEQL</sequence>
<evidence type="ECO:0000256" key="6">
    <source>
        <dbReference type="ARBA" id="ARBA00023002"/>
    </source>
</evidence>
<protein>
    <submittedName>
        <fullName evidence="12">Cytochrome P450</fullName>
    </submittedName>
</protein>
<dbReference type="STRING" id="1314777.A0A164W505"/>
<dbReference type="GO" id="GO:0004497">
    <property type="term" value="F:monooxygenase activity"/>
    <property type="evidence" value="ECO:0007669"/>
    <property type="project" value="UniProtKB-KW"/>
</dbReference>
<evidence type="ECO:0000256" key="1">
    <source>
        <dbReference type="ARBA" id="ARBA00001971"/>
    </source>
</evidence>
<dbReference type="Proteomes" id="UP000076722">
    <property type="component" value="Unassembled WGS sequence"/>
</dbReference>
<dbReference type="InterPro" id="IPR001128">
    <property type="entry name" value="Cyt_P450"/>
</dbReference>
<gene>
    <name evidence="12" type="ORF">SISNIDRAFT_548734</name>
</gene>
<dbReference type="SUPFAM" id="SSF48264">
    <property type="entry name" value="Cytochrome P450"/>
    <property type="match status" value="1"/>
</dbReference>
<evidence type="ECO:0000256" key="11">
    <source>
        <dbReference type="SAM" id="SignalP"/>
    </source>
</evidence>
<keyword evidence="6 10" id="KW-0560">Oxidoreductase</keyword>
<keyword evidence="4 9" id="KW-0349">Heme</keyword>
<evidence type="ECO:0000256" key="9">
    <source>
        <dbReference type="PIRSR" id="PIRSR602401-1"/>
    </source>
</evidence>
<evidence type="ECO:0000256" key="3">
    <source>
        <dbReference type="ARBA" id="ARBA00010617"/>
    </source>
</evidence>
<organism evidence="12 13">
    <name type="scientific">Sistotremastrum niveocremeum HHB9708</name>
    <dbReference type="NCBI Taxonomy" id="1314777"/>
    <lineage>
        <taxon>Eukaryota</taxon>
        <taxon>Fungi</taxon>
        <taxon>Dikarya</taxon>
        <taxon>Basidiomycota</taxon>
        <taxon>Agaricomycotina</taxon>
        <taxon>Agaricomycetes</taxon>
        <taxon>Sistotremastrales</taxon>
        <taxon>Sistotremastraceae</taxon>
        <taxon>Sertulicium</taxon>
        <taxon>Sertulicium niveocremeum</taxon>
    </lineage>
</organism>
<dbReference type="InterPro" id="IPR050364">
    <property type="entry name" value="Cytochrome_P450_fung"/>
</dbReference>
<keyword evidence="7 9" id="KW-0408">Iron</keyword>
<comment type="similarity">
    <text evidence="3 10">Belongs to the cytochrome P450 family.</text>
</comment>